<reference evidence="4" key="1">
    <citation type="journal article" date="2010" name="Science">
        <title>Plasticity of animal genome architecture unmasked by rapid evolution of a pelagic tunicate.</title>
        <authorList>
            <person name="Denoeud F."/>
            <person name="Henriet S."/>
            <person name="Mungpakdee S."/>
            <person name="Aury J.M."/>
            <person name="Da Silva C."/>
            <person name="Brinkmann H."/>
            <person name="Mikhaleva J."/>
            <person name="Olsen L.C."/>
            <person name="Jubin C."/>
            <person name="Canestro C."/>
            <person name="Bouquet J.M."/>
            <person name="Danks G."/>
            <person name="Poulain J."/>
            <person name="Campsteijn C."/>
            <person name="Adamski M."/>
            <person name="Cross I."/>
            <person name="Yadetie F."/>
            <person name="Muffato M."/>
            <person name="Louis A."/>
            <person name="Butcher S."/>
            <person name="Tsagkogeorga G."/>
            <person name="Konrad A."/>
            <person name="Singh S."/>
            <person name="Jensen M.F."/>
            <person name="Cong E.H."/>
            <person name="Eikeseth-Otteraa H."/>
            <person name="Noel B."/>
            <person name="Anthouard V."/>
            <person name="Porcel B.M."/>
            <person name="Kachouri-Lafond R."/>
            <person name="Nishino A."/>
            <person name="Ugolini M."/>
            <person name="Chourrout P."/>
            <person name="Nishida H."/>
            <person name="Aasland R."/>
            <person name="Huzurbazar S."/>
            <person name="Westhof E."/>
            <person name="Delsuc F."/>
            <person name="Lehrach H."/>
            <person name="Reinhardt R."/>
            <person name="Weissenbach J."/>
            <person name="Roy S.W."/>
            <person name="Artiguenave F."/>
            <person name="Postlethwait J.H."/>
            <person name="Manak J.R."/>
            <person name="Thompson E.M."/>
            <person name="Jaillon O."/>
            <person name="Du Pasquier L."/>
            <person name="Boudinot P."/>
            <person name="Liberles D.A."/>
            <person name="Volff J.N."/>
            <person name="Philippe H."/>
            <person name="Lenhard B."/>
            <person name="Roest Crollius H."/>
            <person name="Wincker P."/>
            <person name="Chourrout D."/>
        </authorList>
    </citation>
    <scope>NUCLEOTIDE SEQUENCE [LARGE SCALE GENOMIC DNA]</scope>
</reference>
<feature type="region of interest" description="Disordered" evidence="2">
    <location>
        <begin position="630"/>
        <end position="679"/>
    </location>
</feature>
<organism evidence="4">
    <name type="scientific">Oikopleura dioica</name>
    <name type="common">Tunicate</name>
    <dbReference type="NCBI Taxonomy" id="34765"/>
    <lineage>
        <taxon>Eukaryota</taxon>
        <taxon>Metazoa</taxon>
        <taxon>Chordata</taxon>
        <taxon>Tunicata</taxon>
        <taxon>Appendicularia</taxon>
        <taxon>Copelata</taxon>
        <taxon>Oikopleuridae</taxon>
        <taxon>Oikopleura</taxon>
    </lineage>
</organism>
<gene>
    <name evidence="4" type="ORF">GSOID_T00000882001</name>
    <name evidence="5" type="ORF">GSOID_T00024871001</name>
</gene>
<dbReference type="InterPro" id="IPR055164">
    <property type="entry name" value="EDR1/CTR1/ARMC3-like_pept-like"/>
</dbReference>
<evidence type="ECO:0000313" key="5">
    <source>
        <dbReference type="EMBL" id="CBY34834.1"/>
    </source>
</evidence>
<dbReference type="InterPro" id="IPR052441">
    <property type="entry name" value="Armadillo-Ser/Thr_Kinase"/>
</dbReference>
<dbReference type="Proteomes" id="UP000001307">
    <property type="component" value="Unassembled WGS sequence"/>
</dbReference>
<name>E4WQD3_OIKDI</name>
<accession>E4WQD3</accession>
<protein>
    <recommendedName>
        <fullName evidence="3">EDR1/CTR1/ARMC3-like peptidase-like domain-containing protein</fullName>
    </recommendedName>
</protein>
<evidence type="ECO:0000313" key="4">
    <source>
        <dbReference type="EMBL" id="CBY20874.1"/>
    </source>
</evidence>
<dbReference type="InterPro" id="IPR011989">
    <property type="entry name" value="ARM-like"/>
</dbReference>
<dbReference type="AlphaFoldDB" id="E4WQD3"/>
<proteinExistence type="predicted"/>
<feature type="domain" description="EDR1/CTR1/ARMC3-like peptidase-like" evidence="3">
    <location>
        <begin position="702"/>
        <end position="829"/>
    </location>
</feature>
<dbReference type="SMART" id="SM00185">
    <property type="entry name" value="ARM"/>
    <property type="match status" value="7"/>
</dbReference>
<evidence type="ECO:0000259" key="3">
    <source>
        <dbReference type="Pfam" id="PF14381"/>
    </source>
</evidence>
<dbReference type="SUPFAM" id="SSF48371">
    <property type="entry name" value="ARM repeat"/>
    <property type="match status" value="2"/>
</dbReference>
<dbReference type="EMBL" id="FN653015">
    <property type="protein sequence ID" value="CBY20874.1"/>
    <property type="molecule type" value="Genomic_DNA"/>
</dbReference>
<dbReference type="PANTHER" id="PTHR46618">
    <property type="entry name" value="ARMADILLO REPEAT-CONTAINING PROTEIN 3"/>
    <property type="match status" value="1"/>
</dbReference>
<evidence type="ECO:0000256" key="1">
    <source>
        <dbReference type="ARBA" id="ARBA00022737"/>
    </source>
</evidence>
<dbReference type="InParanoid" id="E4WQD3"/>
<dbReference type="Proteomes" id="UP000011014">
    <property type="component" value="Unassembled WGS sequence"/>
</dbReference>
<feature type="region of interest" description="Disordered" evidence="2">
    <location>
        <begin position="1"/>
        <end position="23"/>
    </location>
</feature>
<dbReference type="Pfam" id="PF14381">
    <property type="entry name" value="EDR1_CTR1_ARMC3_pept"/>
    <property type="match status" value="1"/>
</dbReference>
<dbReference type="PANTHER" id="PTHR46618:SF1">
    <property type="entry name" value="ARMADILLO REPEAT-CONTAINING PROTEIN 3"/>
    <property type="match status" value="1"/>
</dbReference>
<dbReference type="InterPro" id="IPR016024">
    <property type="entry name" value="ARM-type_fold"/>
</dbReference>
<dbReference type="InterPro" id="IPR000225">
    <property type="entry name" value="Armadillo"/>
</dbReference>
<keyword evidence="1" id="KW-0677">Repeat</keyword>
<feature type="compositionally biased region" description="Basic and acidic residues" evidence="2">
    <location>
        <begin position="1"/>
        <end position="18"/>
    </location>
</feature>
<dbReference type="OrthoDB" id="7537227at2759"/>
<feature type="compositionally biased region" description="Basic and acidic residues" evidence="2">
    <location>
        <begin position="658"/>
        <end position="675"/>
    </location>
</feature>
<dbReference type="EMBL" id="FN654549">
    <property type="protein sequence ID" value="CBY34834.1"/>
    <property type="molecule type" value="Genomic_DNA"/>
</dbReference>
<evidence type="ECO:0000313" key="6">
    <source>
        <dbReference type="Proteomes" id="UP000001307"/>
    </source>
</evidence>
<dbReference type="Gene3D" id="1.25.10.10">
    <property type="entry name" value="Leucine-rich Repeat Variant"/>
    <property type="match status" value="3"/>
</dbReference>
<sequence>MPPKKDKKEKGAKGGKEDAPEDTQFDGLSIDVKNIKTIVLNLSTAEEDVLARCCQACFNYAMKGPEKSVDLMNLGALSYLRKLINHPEVTVRRNAGMAFGMMSGVPQIRDFLAKEQDTLIGDLTKLVQDEDPIVAEFAIATIANLSTRYMLKESMVEAQSLPYIVKLVSSSDPDTKKHALVTLKSLCNDPEVLAELGALDAVQVVLQQLTSEFPLIQQLSLEVVYCMLQENVSRETVTSGSLLENFVFFIENREFSDLHCYALRCIGTCMKEPKVVQNFKETGLLVRVIEAIKLAEGNFSDDTSIFFCDMVAKFGKATEETGSAVLRPFIDANIMDLVVKMLTLADPLKCASCRAIRTLAIESSFRNLASDNGLMLKLVGLLNADNIEVRRFVILALAQLVHFHPKNRGIIFANDVIKTVLPMMSIDDDDLVVGILSLLTSISSDDQAHQEAVECDLFSKIRDMLPRTRSADIHRRSLQTITLYARCAKTRDNLLKANLLPCIIKLLSSRDRQTRITASNTVISLCKDSNFATKIVDANCLAELQKVNLDPHLKSNASRCCFETILDFHLPAKLALLGILYQSDHIPTGFYHTGIVAPDALFSPLEALENEKINDKRPTLLINFENNEDSVKEMDDEPSQMDSLVTPDSSRPKRTKSSKKDKESKETEKEPKAERVASSIKIMESASKVSIESESPVEESSGIDDSLAELIDTARSLILKDDSCETHVRVLGELVAKTLGGKISKQQVRKIGYEMHVIELKRAKASNVIPIGSLKLGLYRERALLFKLLADLTGVPATLELGDYGRSWNSVHLNNYLHIVDLMENPGRVLKDGSAEFIDYLEL</sequence>
<evidence type="ECO:0000256" key="2">
    <source>
        <dbReference type="SAM" id="MobiDB-lite"/>
    </source>
</evidence>
<keyword evidence="6" id="KW-1185">Reference proteome</keyword>